<evidence type="ECO:0000256" key="1">
    <source>
        <dbReference type="SAM" id="Coils"/>
    </source>
</evidence>
<proteinExistence type="predicted"/>
<gene>
    <name evidence="3" type="ORF">AKAME5_002894700</name>
</gene>
<feature type="coiled-coil region" evidence="1">
    <location>
        <begin position="28"/>
        <end position="55"/>
    </location>
</feature>
<organism evidence="3 4">
    <name type="scientific">Lates japonicus</name>
    <name type="common">Japanese lates</name>
    <dbReference type="NCBI Taxonomy" id="270547"/>
    <lineage>
        <taxon>Eukaryota</taxon>
        <taxon>Metazoa</taxon>
        <taxon>Chordata</taxon>
        <taxon>Craniata</taxon>
        <taxon>Vertebrata</taxon>
        <taxon>Euteleostomi</taxon>
        <taxon>Actinopterygii</taxon>
        <taxon>Neopterygii</taxon>
        <taxon>Teleostei</taxon>
        <taxon>Neoteleostei</taxon>
        <taxon>Acanthomorphata</taxon>
        <taxon>Carangaria</taxon>
        <taxon>Carangaria incertae sedis</taxon>
        <taxon>Centropomidae</taxon>
        <taxon>Lates</taxon>
    </lineage>
</organism>
<dbReference type="EMBL" id="BRZM01004804">
    <property type="protein sequence ID" value="GLD59728.1"/>
    <property type="molecule type" value="Genomic_DNA"/>
</dbReference>
<name>A0AAD3MRI0_LATJO</name>
<comment type="caution">
    <text evidence="3">The sequence shown here is derived from an EMBL/GenBank/DDBJ whole genome shotgun (WGS) entry which is preliminary data.</text>
</comment>
<reference evidence="3" key="1">
    <citation type="submission" date="2022-08" db="EMBL/GenBank/DDBJ databases">
        <title>Genome sequencing of akame (Lates japonicus).</title>
        <authorList>
            <person name="Hashiguchi Y."/>
            <person name="Takahashi H."/>
        </authorList>
    </citation>
    <scope>NUCLEOTIDE SEQUENCE</scope>
    <source>
        <strain evidence="3">Kochi</strain>
    </source>
</reference>
<dbReference type="AlphaFoldDB" id="A0AAD3MRI0"/>
<sequence length="99" mass="11585">MYGVFNSLAEMEAFYKVQLRGEGLAEMETFYKEKLEEERSARKEIEEDFRSFKNRVAPDLALSRRAGNTENMNSPVKESRRSEIQSLQLAVYHSRTDDK</sequence>
<evidence type="ECO:0000313" key="3">
    <source>
        <dbReference type="EMBL" id="GLD59728.1"/>
    </source>
</evidence>
<evidence type="ECO:0000256" key="2">
    <source>
        <dbReference type="SAM" id="MobiDB-lite"/>
    </source>
</evidence>
<keyword evidence="1" id="KW-0175">Coiled coil</keyword>
<accession>A0AAD3MRI0</accession>
<evidence type="ECO:0000313" key="4">
    <source>
        <dbReference type="Proteomes" id="UP001279410"/>
    </source>
</evidence>
<feature type="compositionally biased region" description="Polar residues" evidence="2">
    <location>
        <begin position="66"/>
        <end position="76"/>
    </location>
</feature>
<feature type="region of interest" description="Disordered" evidence="2">
    <location>
        <begin position="61"/>
        <end position="99"/>
    </location>
</feature>
<protein>
    <submittedName>
        <fullName evidence="3">Uncharacterized protein</fullName>
    </submittedName>
</protein>
<keyword evidence="4" id="KW-1185">Reference proteome</keyword>
<dbReference type="Proteomes" id="UP001279410">
    <property type="component" value="Unassembled WGS sequence"/>
</dbReference>
<feature type="non-terminal residue" evidence="3">
    <location>
        <position position="99"/>
    </location>
</feature>